<dbReference type="SUPFAM" id="SSF49464">
    <property type="entry name" value="Carboxypeptidase regulatory domain-like"/>
    <property type="match status" value="1"/>
</dbReference>
<sequence>MKFILLIPLTILCHQANAQYRLAGTITNKRMEPLAFASLQLKGRPTGILSKEDGSYSIDLNSGIYELIISMIGYHTKTVKVVINKQNVIHPIILEEADNSLSSITIRARTKDRAEDYIRQVIRHKDDLQAAPGAYSCNIYIKAVQEDSITPKAIKKKPVKDSLIKKNPPPPLSMSEIYLRLDYENAARYKEERTGVTRRGNTTNLFYLSTTQGRFNFYDNLVKVPALSVTPFLSPVSYSGLIAYKFKTLKTEKRGSYNVYTIGVKPTSLSNATVSGEIVIYDSAWVILSTRLSFPSYHLPEYDFFEVAQQYELVNNLAWMLSKQTFTYHSNTRRRKASGNTTVTYRDYELNKSFDRKYFGPELSAATRDAYHRDSIFWASVRTEPLTDKEMRLIQYTDSVNVVTRSKAYLDSIDQKTNKADWKKIFYKGQILSYHEKGVRYSLPAIASTIAFGFGGFRTQLPFSFYKTDSLRRTTWLHTNLSYGYLNKDINGRIQLSRRYNTFNQGSYTLGVSRDFAAIFSGDAWINQLKRSNYYLDNALSAGWSRELINGLYIKTSASMALRRSLAGYKTYSFVDSAFQKVLLEPTGAAPSFDAYNALYADIELSYTPLQPYIREPLEKIILEPNWPTFYMKWRKGIPRLFGSQVNFDYNELGIRQQFRMGLIGNAQYNIKTGSFLNTKDLRLVDYKWQRRGDPILFMNPIEAFQSMDSTFATFKRFYEGHYFHEFNGAILNKIPVFKKLGLREVAGAGFLIAPERSLRYVEAFAGVERIFKLPFQNFQKIKLGVYASSAFANQFQAPLQFKIGITSWDTFGNKWR</sequence>
<dbReference type="EMBL" id="CP139960">
    <property type="protein sequence ID" value="WQD37460.1"/>
    <property type="molecule type" value="Genomic_DNA"/>
</dbReference>
<protein>
    <submittedName>
        <fullName evidence="1">DUF5686 and carboxypeptidase regulatory-like domain-containing protein</fullName>
    </submittedName>
</protein>
<dbReference type="InterPro" id="IPR008969">
    <property type="entry name" value="CarboxyPept-like_regulatory"/>
</dbReference>
<organism evidence="1 2">
    <name type="scientific">Niabella yanshanensis</name>
    <dbReference type="NCBI Taxonomy" id="577386"/>
    <lineage>
        <taxon>Bacteria</taxon>
        <taxon>Pseudomonadati</taxon>
        <taxon>Bacteroidota</taxon>
        <taxon>Chitinophagia</taxon>
        <taxon>Chitinophagales</taxon>
        <taxon>Chitinophagaceae</taxon>
        <taxon>Niabella</taxon>
    </lineage>
</organism>
<dbReference type="Gene3D" id="2.60.40.1120">
    <property type="entry name" value="Carboxypeptidase-like, regulatory domain"/>
    <property type="match status" value="1"/>
</dbReference>
<gene>
    <name evidence="1" type="ORF">U0035_17460</name>
</gene>
<reference evidence="1 2" key="1">
    <citation type="submission" date="2023-12" db="EMBL/GenBank/DDBJ databases">
        <title>Genome sequencing and assembly of bacterial species from a model synthetic community.</title>
        <authorList>
            <person name="Hogle S.L."/>
        </authorList>
    </citation>
    <scope>NUCLEOTIDE SEQUENCE [LARGE SCALE GENOMIC DNA]</scope>
    <source>
        <strain evidence="1 2">HAMBI_3031</strain>
    </source>
</reference>
<dbReference type="Proteomes" id="UP001325680">
    <property type="component" value="Chromosome"/>
</dbReference>
<proteinExistence type="predicted"/>
<dbReference type="RefSeq" id="WP_114791752.1">
    <property type="nucleotide sequence ID" value="NZ_CP139960.1"/>
</dbReference>
<name>A0ABZ0W2G5_9BACT</name>
<dbReference type="Pfam" id="PF18939">
    <property type="entry name" value="DUF5686"/>
    <property type="match status" value="1"/>
</dbReference>
<evidence type="ECO:0000313" key="2">
    <source>
        <dbReference type="Proteomes" id="UP001325680"/>
    </source>
</evidence>
<accession>A0ABZ0W2G5</accession>
<evidence type="ECO:0000313" key="1">
    <source>
        <dbReference type="EMBL" id="WQD37460.1"/>
    </source>
</evidence>
<dbReference type="InterPro" id="IPR043741">
    <property type="entry name" value="DUF5686"/>
</dbReference>
<dbReference type="Pfam" id="PF13715">
    <property type="entry name" value="CarbopepD_reg_2"/>
    <property type="match status" value="1"/>
</dbReference>
<keyword evidence="2" id="KW-1185">Reference proteome</keyword>